<dbReference type="InterPro" id="IPR004843">
    <property type="entry name" value="Calcineurin-like_PHP"/>
</dbReference>
<feature type="domain" description="Calcineurin-like phosphoesterase" evidence="2">
    <location>
        <begin position="83"/>
        <end position="274"/>
    </location>
</feature>
<dbReference type="SUPFAM" id="SSF56300">
    <property type="entry name" value="Metallo-dependent phosphatases"/>
    <property type="match status" value="1"/>
</dbReference>
<dbReference type="PANTHER" id="PTHR42850:SF4">
    <property type="entry name" value="ZINC-DEPENDENT ENDOPOLYPHOSPHATASE"/>
    <property type="match status" value="1"/>
</dbReference>
<evidence type="ECO:0000256" key="1">
    <source>
        <dbReference type="SAM" id="Phobius"/>
    </source>
</evidence>
<evidence type="ECO:0000313" key="4">
    <source>
        <dbReference type="Proteomes" id="UP001479436"/>
    </source>
</evidence>
<keyword evidence="1" id="KW-0472">Membrane</keyword>
<dbReference type="Pfam" id="PF00149">
    <property type="entry name" value="Metallophos"/>
    <property type="match status" value="1"/>
</dbReference>
<gene>
    <name evidence="3" type="ORF">K7432_004605</name>
</gene>
<protein>
    <recommendedName>
        <fullName evidence="2">Calcineurin-like phosphoesterase domain-containing protein</fullName>
    </recommendedName>
</protein>
<organism evidence="3 4">
    <name type="scientific">Basidiobolus ranarum</name>
    <dbReference type="NCBI Taxonomy" id="34480"/>
    <lineage>
        <taxon>Eukaryota</taxon>
        <taxon>Fungi</taxon>
        <taxon>Fungi incertae sedis</taxon>
        <taxon>Zoopagomycota</taxon>
        <taxon>Entomophthoromycotina</taxon>
        <taxon>Basidiobolomycetes</taxon>
        <taxon>Basidiobolales</taxon>
        <taxon>Basidiobolaceae</taxon>
        <taxon>Basidiobolus</taxon>
    </lineage>
</organism>
<feature type="transmembrane region" description="Helical" evidence="1">
    <location>
        <begin position="43"/>
        <end position="65"/>
    </location>
</feature>
<keyword evidence="1" id="KW-0812">Transmembrane</keyword>
<sequence>MNEGDSLINPRMTRSSYVAIENLGVDDANDKFFRNVANVKVGIWKVVLLTVSMLLTCAFVIYMLLPNPGMPAIKPKMLLNHSRIIVIGDVHGNLEPFDRLLRVLDMRDDDTLVLAGDLVTKGPDSIGVLKRAKEVGALCIRGNHDNKVIQWRKLLAKYGEQDIQKIKLPPGLDWKTEHYKLASTLPEDLFQYLEGCSIILSIPRFSMYVVHAGINPFLSIEQQKSKEVMNMRSIVSHKPTKKKQVGKPWWDVWNAQQVTLQHPKTVVYGHEASSGLNIQEYTIGLDTGCARGRKLSAMTFPEHTLVQVKC</sequence>
<keyword evidence="1" id="KW-1133">Transmembrane helix</keyword>
<dbReference type="InterPro" id="IPR050126">
    <property type="entry name" value="Ap4A_hydrolase"/>
</dbReference>
<dbReference type="EMBL" id="JASJQH010000162">
    <property type="protein sequence ID" value="KAK9766360.1"/>
    <property type="molecule type" value="Genomic_DNA"/>
</dbReference>
<comment type="caution">
    <text evidence="3">The sequence shown here is derived from an EMBL/GenBank/DDBJ whole genome shotgun (WGS) entry which is preliminary data.</text>
</comment>
<dbReference type="CDD" id="cd00144">
    <property type="entry name" value="MPP_PPP_family"/>
    <property type="match status" value="1"/>
</dbReference>
<evidence type="ECO:0000259" key="2">
    <source>
        <dbReference type="Pfam" id="PF00149"/>
    </source>
</evidence>
<dbReference type="PANTHER" id="PTHR42850">
    <property type="entry name" value="METALLOPHOSPHOESTERASE"/>
    <property type="match status" value="1"/>
</dbReference>
<evidence type="ECO:0000313" key="3">
    <source>
        <dbReference type="EMBL" id="KAK9766360.1"/>
    </source>
</evidence>
<proteinExistence type="predicted"/>
<keyword evidence="4" id="KW-1185">Reference proteome</keyword>
<dbReference type="Proteomes" id="UP001479436">
    <property type="component" value="Unassembled WGS sequence"/>
</dbReference>
<name>A0ABR2WY26_9FUNG</name>
<dbReference type="Gene3D" id="3.60.21.10">
    <property type="match status" value="1"/>
</dbReference>
<dbReference type="InterPro" id="IPR029052">
    <property type="entry name" value="Metallo-depent_PP-like"/>
</dbReference>
<reference evidence="3 4" key="1">
    <citation type="submission" date="2023-04" db="EMBL/GenBank/DDBJ databases">
        <title>Genome of Basidiobolus ranarum AG-B5.</title>
        <authorList>
            <person name="Stajich J.E."/>
            <person name="Carter-House D."/>
            <person name="Gryganskyi A."/>
        </authorList>
    </citation>
    <scope>NUCLEOTIDE SEQUENCE [LARGE SCALE GENOMIC DNA]</scope>
    <source>
        <strain evidence="3 4">AG-B5</strain>
    </source>
</reference>
<accession>A0ABR2WY26</accession>